<reference evidence="2" key="1">
    <citation type="journal article" date="2020" name="Toxins">
        <title>Phylogenomic Analysis of Secondary Metabolism in the Toxic Cyanobacterial Genera Anabaena, Dolichospermum and Aphanizomenon.</title>
        <authorList>
            <person name="Oesterholm J."/>
            <person name="Popin R.V."/>
            <person name="Fewer D.P."/>
            <person name="Sivonen K."/>
        </authorList>
    </citation>
    <scope>NUCLEOTIDE SEQUENCE [LARGE SCALE GENOMIC DNA]</scope>
    <source>
        <strain evidence="2">UHCC 0037</strain>
    </source>
</reference>
<comment type="caution">
    <text evidence="1">The sequence shown here is derived from an EMBL/GenBank/DDBJ whole genome shotgun (WGS) entry which is preliminary data.</text>
</comment>
<keyword evidence="2" id="KW-1185">Reference proteome</keyword>
<sequence length="30" mass="3325">MIGNLEESNSISMVKSHRDLGIYQIAFEAA</sequence>
<gene>
    <name evidence="1" type="ORF">FJR39_25590</name>
</gene>
<dbReference type="Proteomes" id="UP001517388">
    <property type="component" value="Unassembled WGS sequence"/>
</dbReference>
<proteinExistence type="predicted"/>
<protein>
    <submittedName>
        <fullName evidence="1">Four helix bundle protein</fullName>
    </submittedName>
</protein>
<feature type="non-terminal residue" evidence="1">
    <location>
        <position position="30"/>
    </location>
</feature>
<accession>A0ACC7SD28</accession>
<evidence type="ECO:0000313" key="1">
    <source>
        <dbReference type="EMBL" id="MTJ46289.1"/>
    </source>
</evidence>
<dbReference type="EMBL" id="VILF01000007">
    <property type="protein sequence ID" value="MTJ46289.1"/>
    <property type="molecule type" value="Genomic_DNA"/>
</dbReference>
<name>A0ACC7SD28_DOLFA</name>
<evidence type="ECO:0000313" key="2">
    <source>
        <dbReference type="Proteomes" id="UP001517388"/>
    </source>
</evidence>
<organism evidence="1 2">
    <name type="scientific">Dolichospermum flos-aquae UHCC 0037</name>
    <dbReference type="NCBI Taxonomy" id="2590026"/>
    <lineage>
        <taxon>Bacteria</taxon>
        <taxon>Bacillati</taxon>
        <taxon>Cyanobacteriota</taxon>
        <taxon>Cyanophyceae</taxon>
        <taxon>Nostocales</taxon>
        <taxon>Aphanizomenonaceae</taxon>
        <taxon>Dolichospermum</taxon>
    </lineage>
</organism>